<feature type="transmembrane region" description="Helical" evidence="1">
    <location>
        <begin position="7"/>
        <end position="35"/>
    </location>
</feature>
<dbReference type="PANTHER" id="PTHR36435:SF1">
    <property type="entry name" value="CAAX AMINO TERMINAL PROTEASE FAMILY PROTEIN"/>
    <property type="match status" value="1"/>
</dbReference>
<proteinExistence type="predicted"/>
<feature type="transmembrane region" description="Helical" evidence="1">
    <location>
        <begin position="186"/>
        <end position="219"/>
    </location>
</feature>
<dbReference type="GO" id="GO:0080120">
    <property type="term" value="P:CAAX-box protein maturation"/>
    <property type="evidence" value="ECO:0007669"/>
    <property type="project" value="UniProtKB-ARBA"/>
</dbReference>
<evidence type="ECO:0000259" key="2">
    <source>
        <dbReference type="Pfam" id="PF02517"/>
    </source>
</evidence>
<dbReference type="RefSeq" id="WP_073078670.1">
    <property type="nucleotide sequence ID" value="NZ_FQXV01000007.1"/>
</dbReference>
<keyword evidence="1" id="KW-0472">Membrane</keyword>
<evidence type="ECO:0000256" key="1">
    <source>
        <dbReference type="SAM" id="Phobius"/>
    </source>
</evidence>
<feature type="transmembrane region" description="Helical" evidence="1">
    <location>
        <begin position="105"/>
        <end position="125"/>
    </location>
</feature>
<dbReference type="PANTHER" id="PTHR36435">
    <property type="entry name" value="SLR1288 PROTEIN"/>
    <property type="match status" value="1"/>
</dbReference>
<feature type="transmembrane region" description="Helical" evidence="1">
    <location>
        <begin position="67"/>
        <end position="84"/>
    </location>
</feature>
<reference evidence="3 4" key="1">
    <citation type="submission" date="2016-11" db="EMBL/GenBank/DDBJ databases">
        <authorList>
            <person name="Jaros S."/>
            <person name="Januszkiewicz K."/>
            <person name="Wedrychowicz H."/>
        </authorList>
    </citation>
    <scope>NUCLEOTIDE SEQUENCE [LARGE SCALE GENOMIC DNA]</scope>
    <source>
        <strain evidence="3 4">DSM 10068</strain>
    </source>
</reference>
<keyword evidence="1" id="KW-1133">Transmembrane helix</keyword>
<dbReference type="AlphaFoldDB" id="A0A1M5Y0Y1"/>
<dbReference type="InterPro" id="IPR052710">
    <property type="entry name" value="CAAX_protease"/>
</dbReference>
<dbReference type="Proteomes" id="UP000183995">
    <property type="component" value="Unassembled WGS sequence"/>
</dbReference>
<organism evidence="3 4">
    <name type="scientific">Sporobacter termitidis DSM 10068</name>
    <dbReference type="NCBI Taxonomy" id="1123282"/>
    <lineage>
        <taxon>Bacteria</taxon>
        <taxon>Bacillati</taxon>
        <taxon>Bacillota</taxon>
        <taxon>Clostridia</taxon>
        <taxon>Eubacteriales</taxon>
        <taxon>Oscillospiraceae</taxon>
        <taxon>Sporobacter</taxon>
    </lineage>
</organism>
<dbReference type="GO" id="GO:0004175">
    <property type="term" value="F:endopeptidase activity"/>
    <property type="evidence" value="ECO:0007669"/>
    <property type="project" value="UniProtKB-ARBA"/>
</dbReference>
<evidence type="ECO:0000313" key="4">
    <source>
        <dbReference type="Proteomes" id="UP000183995"/>
    </source>
</evidence>
<feature type="transmembrane region" description="Helical" evidence="1">
    <location>
        <begin position="254"/>
        <end position="274"/>
    </location>
</feature>
<protein>
    <recommendedName>
        <fullName evidence="2">CAAX prenyl protease 2/Lysostaphin resistance protein A-like domain-containing protein</fullName>
    </recommendedName>
</protein>
<dbReference type="STRING" id="1123282.SAMN02745823_02132"/>
<gene>
    <name evidence="3" type="ORF">SAMN02745823_02132</name>
</gene>
<feature type="domain" description="CAAX prenyl protease 2/Lysostaphin resistance protein A-like" evidence="2">
    <location>
        <begin position="150"/>
        <end position="237"/>
    </location>
</feature>
<dbReference type="Pfam" id="PF02517">
    <property type="entry name" value="Rce1-like"/>
    <property type="match status" value="1"/>
</dbReference>
<keyword evidence="1" id="KW-0812">Transmembrane</keyword>
<evidence type="ECO:0000313" key="3">
    <source>
        <dbReference type="EMBL" id="SHI05725.1"/>
    </source>
</evidence>
<accession>A0A1M5Y0Y1</accession>
<name>A0A1M5Y0Y1_9FIRM</name>
<feature type="transmembrane region" description="Helical" evidence="1">
    <location>
        <begin position="145"/>
        <end position="165"/>
    </location>
</feature>
<keyword evidence="4" id="KW-1185">Reference proteome</keyword>
<dbReference type="InterPro" id="IPR003675">
    <property type="entry name" value="Rce1/LyrA-like_dom"/>
</dbReference>
<sequence>MKKILKAVGIILALLVIYYAAQSLVTIVIAIVPLVRTVVSAASSNMALDVEGITNELLRFVGAQTPWVLLIAVAVTVPFYYLIYRGRRQELWTFVSLKAIHPVSVPVLVVFGLTLNFMIELLLGLLSQISGLRQIFENYNQVTDLIFNGSFVLTLLAVGIVGPIFEELLFRGLVFGELRKLTKVRVAIFIQALLFGVYHMNLIQGAYAFLIGILLGYVYYRSNSIFAPMLVHITVNSSSVLLSEFLSGGALEKWSGVIIIASVLLFIVTGAFILTHRSFRYAMDDSLYLQNHTPRLQEPPGYGGES</sequence>
<dbReference type="OrthoDB" id="3429192at2"/>
<dbReference type="EMBL" id="FQXV01000007">
    <property type="protein sequence ID" value="SHI05725.1"/>
    <property type="molecule type" value="Genomic_DNA"/>
</dbReference>